<dbReference type="PANTHER" id="PTHR10340">
    <property type="entry name" value="SPHINGOMYELIN PHOSPHODIESTERASE"/>
    <property type="match status" value="1"/>
</dbReference>
<dbReference type="FunFam" id="3.60.21.10:FF:000077">
    <property type="entry name" value="Sphingomyelin phosphodiesterase"/>
    <property type="match status" value="2"/>
</dbReference>
<dbReference type="SUPFAM" id="SSF56300">
    <property type="entry name" value="Metallo-dependent phosphatases"/>
    <property type="match status" value="2"/>
</dbReference>
<keyword evidence="8" id="KW-0862">Zinc</keyword>
<dbReference type="GO" id="GO:0046513">
    <property type="term" value="P:ceramide biosynthetic process"/>
    <property type="evidence" value="ECO:0007669"/>
    <property type="project" value="TreeGrafter"/>
</dbReference>
<keyword evidence="6" id="KW-0732">Signal</keyword>
<dbReference type="PANTHER" id="PTHR10340:SF34">
    <property type="entry name" value="SPHINGOMYELIN PHOSPHODIESTERASE"/>
    <property type="match status" value="1"/>
</dbReference>
<evidence type="ECO:0000256" key="5">
    <source>
        <dbReference type="ARBA" id="ARBA00022723"/>
    </source>
</evidence>
<evidence type="ECO:0000256" key="1">
    <source>
        <dbReference type="ARBA" id="ARBA00001947"/>
    </source>
</evidence>
<feature type="domain" description="Calcineurin-like phosphoesterase" evidence="12">
    <location>
        <begin position="62"/>
        <end position="328"/>
    </location>
</feature>
<dbReference type="GO" id="GO:0005615">
    <property type="term" value="C:extracellular space"/>
    <property type="evidence" value="ECO:0007669"/>
    <property type="project" value="TreeGrafter"/>
</dbReference>
<dbReference type="Proteomes" id="UP000759131">
    <property type="component" value="Unassembled WGS sequence"/>
</dbReference>
<dbReference type="OrthoDB" id="6509770at2759"/>
<evidence type="ECO:0000256" key="9">
    <source>
        <dbReference type="ARBA" id="ARBA00023157"/>
    </source>
</evidence>
<evidence type="ECO:0000259" key="12">
    <source>
        <dbReference type="Pfam" id="PF00149"/>
    </source>
</evidence>
<dbReference type="GO" id="GO:0006685">
    <property type="term" value="P:sphingomyelin catabolic process"/>
    <property type="evidence" value="ECO:0007669"/>
    <property type="project" value="TreeGrafter"/>
</dbReference>
<comment type="similarity">
    <text evidence="3">Belongs to the acid sphingomyelinase family.</text>
</comment>
<dbReference type="EMBL" id="CAJPIZ010007055">
    <property type="protein sequence ID" value="CAG2110023.1"/>
    <property type="molecule type" value="Genomic_DNA"/>
</dbReference>
<evidence type="ECO:0000256" key="2">
    <source>
        <dbReference type="ARBA" id="ARBA00004613"/>
    </source>
</evidence>
<organism evidence="13">
    <name type="scientific">Medioppia subpectinata</name>
    <dbReference type="NCBI Taxonomy" id="1979941"/>
    <lineage>
        <taxon>Eukaryota</taxon>
        <taxon>Metazoa</taxon>
        <taxon>Ecdysozoa</taxon>
        <taxon>Arthropoda</taxon>
        <taxon>Chelicerata</taxon>
        <taxon>Arachnida</taxon>
        <taxon>Acari</taxon>
        <taxon>Acariformes</taxon>
        <taxon>Sarcoptiformes</taxon>
        <taxon>Oribatida</taxon>
        <taxon>Brachypylina</taxon>
        <taxon>Oppioidea</taxon>
        <taxon>Oppiidae</taxon>
        <taxon>Medioppia</taxon>
    </lineage>
</organism>
<evidence type="ECO:0000256" key="11">
    <source>
        <dbReference type="ARBA" id="ARBA00023295"/>
    </source>
</evidence>
<comment type="subcellular location">
    <subcellularLocation>
        <location evidence="2">Secreted</location>
    </subcellularLocation>
</comment>
<dbReference type="Gene3D" id="3.60.21.10">
    <property type="match status" value="2"/>
</dbReference>
<comment type="cofactor">
    <cofactor evidence="1">
        <name>Zn(2+)</name>
        <dbReference type="ChEBI" id="CHEBI:29105"/>
    </cofactor>
</comment>
<dbReference type="GO" id="GO:0016020">
    <property type="term" value="C:membrane"/>
    <property type="evidence" value="ECO:0007669"/>
    <property type="project" value="GOC"/>
</dbReference>
<name>A0A7R9KV37_9ACAR</name>
<proteinExistence type="inferred from homology"/>
<evidence type="ECO:0000313" key="14">
    <source>
        <dbReference type="Proteomes" id="UP000759131"/>
    </source>
</evidence>
<evidence type="ECO:0000256" key="3">
    <source>
        <dbReference type="ARBA" id="ARBA00008234"/>
    </source>
</evidence>
<dbReference type="GO" id="GO:0061750">
    <property type="term" value="F:acid sphingomyelin phosphodiesterase activity"/>
    <property type="evidence" value="ECO:0007669"/>
    <property type="project" value="TreeGrafter"/>
</dbReference>
<keyword evidence="4" id="KW-0964">Secreted</keyword>
<keyword evidence="14" id="KW-1185">Reference proteome</keyword>
<evidence type="ECO:0000313" key="13">
    <source>
        <dbReference type="EMBL" id="CAD7629593.1"/>
    </source>
</evidence>
<accession>A0A7R9KV37</accession>
<evidence type="ECO:0000256" key="7">
    <source>
        <dbReference type="ARBA" id="ARBA00022801"/>
    </source>
</evidence>
<sequence length="868" mass="98243">MSDPVVYILQNSTITIPEMCSVLLDPQCMQHLGLSVTPAVNWVLPLPKPKPFNPRPDSGKQMKMLHMTDIHLDLYYTPGSNALCDEPMCCRSTSHGHNNSAGYWSEMSGVCDTPLSFTEEAVKHIGNNHKDLDFVIWTGDSVPHDEWNSSKTGNLLHINTTTNLVKKYFDGKSVFPIIGNHEPCPFNMYVPNEVSIKSNGQMSLSWLYNTLADDYWSQWINTASAKKAFKTGGYYSIQLNDRLKIVVLNNNICGGRNYWVAYNPVDPDGQLKWFIDELDSAETQGIHVLILTHQPMSACYQSWGNNYMRIVERFANVIVSTYYGHTHYDEIQVLYNKNPTTNETYPISHGYVGSSLTTFSRLNPGYKIFTLDSNGKALDYDLYYTNMTADNIAGKDVIPKWTSEKALKKVYGLDSLTTDSWDQFLTKAKTKDKLLLNNLRSNIDHGNHTKQACYDCVSALTTAKLVLKTPDVLKSAAKTICKTPGVVEPNRVCVGTLNIMSDPVVYILQNSTITIPEMCGVLLDPQCMQHLGLNVTQAVNWVLPLPKPKPFNPRPDSGKQMKMLHMTDIHLDLYYTPGSNALCDEPMCCRSTSHGHNYSAGYWSETASVCDTPLSFTEEAVKHIGNNHKDLDFVIWTGDSVPHDGWNCSVEENLEHIYTTTNLVKKYINGKSVFPIIGNHEPYPFNMYVPNEVSIKSKGQMSLGWLYDTLADKYWSQWINTVSAKTAFKTGGYYSTQLNDRLKIVVLNNNICSGRNYWIAYNPVDPDGQLKWFINELDSAETQGIYVMVLAHQPLHECYFSWGHNYMRIMERYAKVIVSTYYGHTHYDEIQVLYTKNPTTNETYPISHGYVGSSLCAFNHLNPGYKIF</sequence>
<dbReference type="InterPro" id="IPR029052">
    <property type="entry name" value="Metallo-depent_PP-like"/>
</dbReference>
<feature type="domain" description="Calcineurin-like phosphoesterase" evidence="12">
    <location>
        <begin position="561"/>
        <end position="827"/>
    </location>
</feature>
<evidence type="ECO:0000256" key="4">
    <source>
        <dbReference type="ARBA" id="ARBA00022525"/>
    </source>
</evidence>
<keyword evidence="9" id="KW-1015">Disulfide bond</keyword>
<keyword evidence="5" id="KW-0479">Metal-binding</keyword>
<dbReference type="GO" id="GO:0005764">
    <property type="term" value="C:lysosome"/>
    <property type="evidence" value="ECO:0007669"/>
    <property type="project" value="TreeGrafter"/>
</dbReference>
<dbReference type="InterPro" id="IPR041805">
    <property type="entry name" value="ASMase/PPN1_MPP"/>
</dbReference>
<keyword evidence="10" id="KW-0325">Glycoprotein</keyword>
<dbReference type="AlphaFoldDB" id="A0A7R9KV37"/>
<dbReference type="EMBL" id="OC861630">
    <property type="protein sequence ID" value="CAD7629593.1"/>
    <property type="molecule type" value="Genomic_DNA"/>
</dbReference>
<protein>
    <recommendedName>
        <fullName evidence="12">Calcineurin-like phosphoesterase domain-containing protein</fullName>
    </recommendedName>
</protein>
<evidence type="ECO:0000256" key="10">
    <source>
        <dbReference type="ARBA" id="ARBA00023180"/>
    </source>
</evidence>
<dbReference type="CDD" id="cd00842">
    <property type="entry name" value="MPP_ASMase"/>
    <property type="match status" value="2"/>
</dbReference>
<feature type="non-terminal residue" evidence="13">
    <location>
        <position position="1"/>
    </location>
</feature>
<dbReference type="GO" id="GO:0046872">
    <property type="term" value="F:metal ion binding"/>
    <property type="evidence" value="ECO:0007669"/>
    <property type="project" value="UniProtKB-KW"/>
</dbReference>
<reference evidence="13" key="1">
    <citation type="submission" date="2020-11" db="EMBL/GenBank/DDBJ databases">
        <authorList>
            <person name="Tran Van P."/>
        </authorList>
    </citation>
    <scope>NUCLEOTIDE SEQUENCE</scope>
</reference>
<dbReference type="Pfam" id="PF00149">
    <property type="entry name" value="Metallophos"/>
    <property type="match status" value="2"/>
</dbReference>
<evidence type="ECO:0000256" key="8">
    <source>
        <dbReference type="ARBA" id="ARBA00022833"/>
    </source>
</evidence>
<keyword evidence="7" id="KW-0378">Hydrolase</keyword>
<dbReference type="InterPro" id="IPR004843">
    <property type="entry name" value="Calcineurin-like_PHP"/>
</dbReference>
<evidence type="ECO:0000256" key="6">
    <source>
        <dbReference type="ARBA" id="ARBA00022729"/>
    </source>
</evidence>
<keyword evidence="11" id="KW-0326">Glycosidase</keyword>
<gene>
    <name evidence="13" type="ORF">OSB1V03_LOCUS10008</name>
</gene>
<dbReference type="GO" id="GO:0016798">
    <property type="term" value="F:hydrolase activity, acting on glycosyl bonds"/>
    <property type="evidence" value="ECO:0007669"/>
    <property type="project" value="UniProtKB-KW"/>
</dbReference>